<name>A0A0H1BEX5_9EURO</name>
<comment type="caution">
    <text evidence="2">The sequence shown here is derived from an EMBL/GenBank/DDBJ whole genome shotgun (WGS) entry which is preliminary data.</text>
</comment>
<dbReference type="AlphaFoldDB" id="A0A0H1BEX5"/>
<evidence type="ECO:0000256" key="1">
    <source>
        <dbReference type="SAM" id="MobiDB-lite"/>
    </source>
</evidence>
<accession>A0A0H1BEX5</accession>
<evidence type="ECO:0000313" key="3">
    <source>
        <dbReference type="Proteomes" id="UP000053573"/>
    </source>
</evidence>
<proteinExistence type="predicted"/>
<sequence>MQTASPTALTSLLPRLPMAMAPYSSKWKPPATVLNGLPWAREREWQAPISSLPTPRPTGRTSPSRHA</sequence>
<gene>
    <name evidence="2" type="ORF">EMPG_16770</name>
</gene>
<evidence type="ECO:0000313" key="2">
    <source>
        <dbReference type="EMBL" id="KLJ07761.1"/>
    </source>
</evidence>
<keyword evidence="3" id="KW-1185">Reference proteome</keyword>
<organism evidence="2 3">
    <name type="scientific">Blastomyces silverae</name>
    <dbReference type="NCBI Taxonomy" id="2060906"/>
    <lineage>
        <taxon>Eukaryota</taxon>
        <taxon>Fungi</taxon>
        <taxon>Dikarya</taxon>
        <taxon>Ascomycota</taxon>
        <taxon>Pezizomycotina</taxon>
        <taxon>Eurotiomycetes</taxon>
        <taxon>Eurotiomycetidae</taxon>
        <taxon>Onygenales</taxon>
        <taxon>Ajellomycetaceae</taxon>
        <taxon>Blastomyces</taxon>
    </lineage>
</organism>
<reference evidence="3" key="1">
    <citation type="journal article" date="2015" name="PLoS Genet.">
        <title>The dynamic genome and transcriptome of the human fungal pathogen Blastomyces and close relative Emmonsia.</title>
        <authorList>
            <person name="Munoz J.F."/>
            <person name="Gauthier G.M."/>
            <person name="Desjardins C.A."/>
            <person name="Gallo J.E."/>
            <person name="Holder J."/>
            <person name="Sullivan T.D."/>
            <person name="Marty A.J."/>
            <person name="Carmen J.C."/>
            <person name="Chen Z."/>
            <person name="Ding L."/>
            <person name="Gujja S."/>
            <person name="Magrini V."/>
            <person name="Misas E."/>
            <person name="Mitreva M."/>
            <person name="Priest M."/>
            <person name="Saif S."/>
            <person name="Whiston E.A."/>
            <person name="Young S."/>
            <person name="Zeng Q."/>
            <person name="Goldman W.E."/>
            <person name="Mardis E.R."/>
            <person name="Taylor J.W."/>
            <person name="McEwen J.G."/>
            <person name="Clay O.K."/>
            <person name="Klein B.S."/>
            <person name="Cuomo C.A."/>
        </authorList>
    </citation>
    <scope>NUCLEOTIDE SEQUENCE [LARGE SCALE GENOMIC DNA]</scope>
    <source>
        <strain evidence="3">UAMH 139</strain>
    </source>
</reference>
<feature type="region of interest" description="Disordered" evidence="1">
    <location>
        <begin position="45"/>
        <end position="67"/>
    </location>
</feature>
<protein>
    <submittedName>
        <fullName evidence="2">Uncharacterized protein</fullName>
    </submittedName>
</protein>
<feature type="compositionally biased region" description="Low complexity" evidence="1">
    <location>
        <begin position="50"/>
        <end position="67"/>
    </location>
</feature>
<dbReference type="Proteomes" id="UP000053573">
    <property type="component" value="Unassembled WGS sequence"/>
</dbReference>
<dbReference type="EMBL" id="LDEV01002754">
    <property type="protein sequence ID" value="KLJ07761.1"/>
    <property type="molecule type" value="Genomic_DNA"/>
</dbReference>